<protein>
    <submittedName>
        <fullName evidence="2">PHP domain protein</fullName>
    </submittedName>
</protein>
<dbReference type="SMART" id="SM00481">
    <property type="entry name" value="POLIIIAc"/>
    <property type="match status" value="1"/>
</dbReference>
<dbReference type="Pfam" id="PF02811">
    <property type="entry name" value="PHP"/>
    <property type="match status" value="1"/>
</dbReference>
<dbReference type="Gene3D" id="1.10.150.650">
    <property type="match status" value="1"/>
</dbReference>
<dbReference type="CDD" id="cd07438">
    <property type="entry name" value="PHP_HisPPase_AMP"/>
    <property type="match status" value="1"/>
</dbReference>
<evidence type="ECO:0000313" key="3">
    <source>
        <dbReference type="Proteomes" id="UP000000269"/>
    </source>
</evidence>
<accession>A8MFC5</accession>
<dbReference type="InterPro" id="IPR004013">
    <property type="entry name" value="PHP_dom"/>
</dbReference>
<reference evidence="3" key="1">
    <citation type="submission" date="2007-10" db="EMBL/GenBank/DDBJ databases">
        <title>Complete genome of Alkaliphilus oremlandii OhILAs.</title>
        <authorList>
            <person name="Copeland A."/>
            <person name="Lucas S."/>
            <person name="Lapidus A."/>
            <person name="Barry K."/>
            <person name="Detter J.C."/>
            <person name="Glavina del Rio T."/>
            <person name="Hammon N."/>
            <person name="Israni S."/>
            <person name="Dalin E."/>
            <person name="Tice H."/>
            <person name="Pitluck S."/>
            <person name="Chain P."/>
            <person name="Malfatti S."/>
            <person name="Shin M."/>
            <person name="Vergez L."/>
            <person name="Schmutz J."/>
            <person name="Larimer F."/>
            <person name="Land M."/>
            <person name="Hauser L."/>
            <person name="Kyrpides N."/>
            <person name="Mikhailova N."/>
            <person name="Stolz J.F."/>
            <person name="Dawson A."/>
            <person name="Fisher E."/>
            <person name="Crable B."/>
            <person name="Perera E."/>
            <person name="Lisak J."/>
            <person name="Ranganathan M."/>
            <person name="Basu P."/>
            <person name="Richardson P."/>
        </authorList>
    </citation>
    <scope>NUCLEOTIDE SEQUENCE [LARGE SCALE GENOMIC DNA]</scope>
    <source>
        <strain evidence="3">OhILAs</strain>
    </source>
</reference>
<proteinExistence type="predicted"/>
<keyword evidence="3" id="KW-1185">Reference proteome</keyword>
<dbReference type="PANTHER" id="PTHR42924">
    <property type="entry name" value="EXONUCLEASE"/>
    <property type="match status" value="1"/>
</dbReference>
<dbReference type="Proteomes" id="UP000000269">
    <property type="component" value="Chromosome"/>
</dbReference>
<dbReference type="SUPFAM" id="SSF89550">
    <property type="entry name" value="PHP domain-like"/>
    <property type="match status" value="1"/>
</dbReference>
<dbReference type="OrthoDB" id="9791620at2"/>
<dbReference type="HOGENOM" id="CLU_067347_1_0_9"/>
<dbReference type="InterPro" id="IPR016195">
    <property type="entry name" value="Pol/histidinol_Pase-like"/>
</dbReference>
<evidence type="ECO:0000259" key="1">
    <source>
        <dbReference type="SMART" id="SM00481"/>
    </source>
</evidence>
<gene>
    <name evidence="2" type="ordered locus">Clos_1545</name>
</gene>
<dbReference type="GO" id="GO:0035312">
    <property type="term" value="F:5'-3' DNA exonuclease activity"/>
    <property type="evidence" value="ECO:0007669"/>
    <property type="project" value="TreeGrafter"/>
</dbReference>
<dbReference type="RefSeq" id="WP_012159400.1">
    <property type="nucleotide sequence ID" value="NC_009922.1"/>
</dbReference>
<dbReference type="KEGG" id="aoe:Clos_1545"/>
<dbReference type="Gene3D" id="3.20.20.140">
    <property type="entry name" value="Metal-dependent hydrolases"/>
    <property type="match status" value="1"/>
</dbReference>
<dbReference type="InterPro" id="IPR052018">
    <property type="entry name" value="PHP_domain"/>
</dbReference>
<dbReference type="GO" id="GO:0004534">
    <property type="term" value="F:5'-3' RNA exonuclease activity"/>
    <property type="evidence" value="ECO:0007669"/>
    <property type="project" value="TreeGrafter"/>
</dbReference>
<dbReference type="PANTHER" id="PTHR42924:SF3">
    <property type="entry name" value="POLYMERASE_HISTIDINOL PHOSPHATASE N-TERMINAL DOMAIN-CONTAINING PROTEIN"/>
    <property type="match status" value="1"/>
</dbReference>
<organism evidence="2 3">
    <name type="scientific">Alkaliphilus oremlandii (strain OhILAs)</name>
    <name type="common">Clostridium oremlandii (strain OhILAs)</name>
    <dbReference type="NCBI Taxonomy" id="350688"/>
    <lineage>
        <taxon>Bacteria</taxon>
        <taxon>Bacillati</taxon>
        <taxon>Bacillota</taxon>
        <taxon>Clostridia</taxon>
        <taxon>Peptostreptococcales</taxon>
        <taxon>Natronincolaceae</taxon>
        <taxon>Alkaliphilus</taxon>
    </lineage>
</organism>
<dbReference type="AlphaFoldDB" id="A8MFC5"/>
<name>A8MFC5_ALKOO</name>
<dbReference type="InterPro" id="IPR003141">
    <property type="entry name" value="Pol/His_phosphatase_N"/>
</dbReference>
<dbReference type="EMBL" id="CP000853">
    <property type="protein sequence ID" value="ABW19088.1"/>
    <property type="molecule type" value="Genomic_DNA"/>
</dbReference>
<dbReference type="STRING" id="350688.Clos_1545"/>
<sequence>MKFIDMHTHSTASDGVYRPKELVEYALEKGLSGIAITDHDTIDGIEEAVDHASIYKDFIVIPGIELSAEYHGEEVHILGYGIDYKNSSLKEKLRYLEKERRDRAYKIVSKLNSMGMKLDYESIMQTVQNGVVGRPHIARALVEHGYVKNLEEAFNKYLAQDAAAYVPRAKLSPQEAIGLIKAARGISVLAHPGLIQSDKIIEDILTLGIDGIEVYHSEHTGSLSRKFLEMAEEHNLFVTAGSDFHFPPDNDESYHGDLGSIKISLDSIQKLFRRA</sequence>
<evidence type="ECO:0000313" key="2">
    <source>
        <dbReference type="EMBL" id="ABW19088.1"/>
    </source>
</evidence>
<feature type="domain" description="Polymerase/histidinol phosphatase N-terminal" evidence="1">
    <location>
        <begin position="4"/>
        <end position="70"/>
    </location>
</feature>
<dbReference type="eggNOG" id="COG0613">
    <property type="taxonomic scope" value="Bacteria"/>
</dbReference>